<evidence type="ECO:0008006" key="3">
    <source>
        <dbReference type="Google" id="ProtNLM"/>
    </source>
</evidence>
<reference evidence="1 2" key="1">
    <citation type="submission" date="2012-05" db="EMBL/GenBank/DDBJ databases">
        <authorList>
            <person name="Weinstock G."/>
            <person name="Sodergren E."/>
            <person name="Lobos E.A."/>
            <person name="Fulton L."/>
            <person name="Fulton R."/>
            <person name="Courtney L."/>
            <person name="Fronick C."/>
            <person name="O'Laughlin M."/>
            <person name="Godfrey J."/>
            <person name="Wilson R.M."/>
            <person name="Miner T."/>
            <person name="Farmer C."/>
            <person name="Delehaunty K."/>
            <person name="Cordes M."/>
            <person name="Minx P."/>
            <person name="Tomlinson C."/>
            <person name="Chen J."/>
            <person name="Wollam A."/>
            <person name="Pepin K.H."/>
            <person name="Bhonagiri V."/>
            <person name="Zhang X."/>
            <person name="Suruliraj S."/>
            <person name="Warren W."/>
            <person name="Mitreva M."/>
            <person name="Mardis E.R."/>
            <person name="Wilson R.K."/>
        </authorList>
    </citation>
    <scope>NUCLEOTIDE SEQUENCE [LARGE SCALE GENOMIC DNA]</scope>
    <source>
        <strain evidence="1 2">DSM 1785</strain>
    </source>
</reference>
<proteinExistence type="predicted"/>
<evidence type="ECO:0000313" key="2">
    <source>
        <dbReference type="Proteomes" id="UP000010420"/>
    </source>
</evidence>
<dbReference type="AlphaFoldDB" id="L1QL55"/>
<dbReference type="PATRIC" id="fig|545697.3.peg.778"/>
<dbReference type="Gene3D" id="1.25.40.10">
    <property type="entry name" value="Tetratricopeptide repeat domain"/>
    <property type="match status" value="1"/>
</dbReference>
<dbReference type="eggNOG" id="COG0457">
    <property type="taxonomic scope" value="Bacteria"/>
</dbReference>
<dbReference type="RefSeq" id="WP_005211246.1">
    <property type="nucleotide sequence ID" value="NZ_KB291616.1"/>
</dbReference>
<dbReference type="SUPFAM" id="SSF48452">
    <property type="entry name" value="TPR-like"/>
    <property type="match status" value="1"/>
</dbReference>
<dbReference type="Proteomes" id="UP000010420">
    <property type="component" value="Unassembled WGS sequence"/>
</dbReference>
<dbReference type="EMBL" id="AMEZ01000024">
    <property type="protein sequence ID" value="EKY28440.1"/>
    <property type="molecule type" value="Genomic_DNA"/>
</dbReference>
<keyword evidence="2" id="KW-1185">Reference proteome</keyword>
<sequence>MRKEVIIDIKNANITGNSCDETIILKGDYLHEDNNYVDSAKLIIKNEENGEIKECPISVGGYNLKIFTCHITSTKKEDILLYGETGGTGGYAIAIVYKYEDGELKEIFNGEHFSEKYCCVGKYLENKKIEIVCKYYEKKYILDICNINKRYLNEIYNRDGKVITNEDPTVSYINKINLIKTLDSDLMKLELYSRIIGVNNSNTLGVIKTLISLEDEKVEILEQCAVTYGESISVLHRGIDRKEEILNQLPEDATLINLNKFGGNNGLIEIDIDGDGNNEILCGYKSKGNQYLSAFREINGILKQLDSIGGEGYDISDLVITPLKVKSTNNILVGWRIGSIWSVLDILDFKNDKFNKLLKGEKINYSKIEVIESDSRKGGEKTLALWSHEVGEAYNIQLYAFRGENFQKTFRSDRGYFEKVEDYYKDLISRTRETPQYLYYLIDAQYRAGNKREAMENVNKAIKSNKPYPSLEELKRLRKRIASMR</sequence>
<dbReference type="InterPro" id="IPR011990">
    <property type="entry name" value="TPR-like_helical_dom_sf"/>
</dbReference>
<dbReference type="OrthoDB" id="210273at2"/>
<gene>
    <name evidence="1" type="ORF">HMPREF0216_00791</name>
</gene>
<dbReference type="STRING" id="545697.HMPREF0216_00791"/>
<dbReference type="HOGENOM" id="CLU_562256_0_0_9"/>
<name>L1QL55_9CLOT</name>
<evidence type="ECO:0000313" key="1">
    <source>
        <dbReference type="EMBL" id="EKY28440.1"/>
    </source>
</evidence>
<accession>L1QL55</accession>
<comment type="caution">
    <text evidence="1">The sequence shown here is derived from an EMBL/GenBank/DDBJ whole genome shotgun (WGS) entry which is preliminary data.</text>
</comment>
<organism evidence="1 2">
    <name type="scientific">Clostridium celatum DSM 1785</name>
    <dbReference type="NCBI Taxonomy" id="545697"/>
    <lineage>
        <taxon>Bacteria</taxon>
        <taxon>Bacillati</taxon>
        <taxon>Bacillota</taxon>
        <taxon>Clostridia</taxon>
        <taxon>Eubacteriales</taxon>
        <taxon>Clostridiaceae</taxon>
        <taxon>Clostridium</taxon>
    </lineage>
</organism>
<protein>
    <recommendedName>
        <fullName evidence="3">FG-GAP repeat protein</fullName>
    </recommendedName>
</protein>